<dbReference type="GO" id="GO:0004222">
    <property type="term" value="F:metalloendopeptidase activity"/>
    <property type="evidence" value="ECO:0007669"/>
    <property type="project" value="InterPro"/>
</dbReference>
<evidence type="ECO:0000256" key="5">
    <source>
        <dbReference type="ARBA" id="ARBA00023049"/>
    </source>
</evidence>
<dbReference type="GO" id="GO:0034982">
    <property type="term" value="P:mitochondrial protein processing"/>
    <property type="evidence" value="ECO:0000318"/>
    <property type="project" value="GO_Central"/>
</dbReference>
<dbReference type="GO" id="GO:0005739">
    <property type="term" value="C:mitochondrion"/>
    <property type="evidence" value="ECO:0007669"/>
    <property type="project" value="GOC"/>
</dbReference>
<evidence type="ECO:0000256" key="1">
    <source>
        <dbReference type="ARBA" id="ARBA00009915"/>
    </source>
</evidence>
<comment type="similarity">
    <text evidence="1 6">Belongs to the peptidase M76 family.</text>
</comment>
<dbReference type="OMA" id="EAHQNCV"/>
<dbReference type="EC" id="3.4.24.-" evidence="6"/>
<keyword evidence="2 6" id="KW-0645">Protease</keyword>
<dbReference type="PANTHER" id="PTHR21711:SF0">
    <property type="entry name" value="MITOCHONDRIAL INNER MEMBRANE PROTEASE ATP23 HOMOLOG"/>
    <property type="match status" value="1"/>
</dbReference>
<keyword evidence="3 6" id="KW-0479">Metal-binding</keyword>
<dbReference type="InParanoid" id="D8SVI2"/>
<dbReference type="InterPro" id="IPR019165">
    <property type="entry name" value="Peptidase_M76_ATP23"/>
</dbReference>
<dbReference type="Proteomes" id="UP000001514">
    <property type="component" value="Unassembled WGS sequence"/>
</dbReference>
<accession>D8SVI2</accession>
<evidence type="ECO:0000313" key="8">
    <source>
        <dbReference type="Proteomes" id="UP000001514"/>
    </source>
</evidence>
<dbReference type="Gramene" id="EFJ11622">
    <property type="protein sequence ID" value="EFJ11622"/>
    <property type="gene ID" value="SELMODRAFT_125887"/>
</dbReference>
<evidence type="ECO:0000256" key="2">
    <source>
        <dbReference type="ARBA" id="ARBA00022670"/>
    </source>
</evidence>
<dbReference type="AlphaFoldDB" id="D8SVI2"/>
<dbReference type="eggNOG" id="KOG3314">
    <property type="taxonomic scope" value="Eukaryota"/>
</dbReference>
<sequence>DPTVHFLREALDKAGCSTGSNFFKVEECEQKVAGGFQSDKGVVICSNRVGFQQEVDAILAHELIHAYDHCRARNLDWTNCEHHACSEIRAANLSGDCRFKQEFNRGNFGIQKHQQASVCVRRRANLSVAMNPHCSKAEAASAVDRVWNTCYRDTRPFERAP</sequence>
<protein>
    <recommendedName>
        <fullName evidence="6">Mitochondrial inner membrane protease ATP23</fullName>
        <ecNumber evidence="6">3.4.24.-</ecNumber>
    </recommendedName>
</protein>
<evidence type="ECO:0000256" key="3">
    <source>
        <dbReference type="ARBA" id="ARBA00022723"/>
    </source>
</evidence>
<evidence type="ECO:0000256" key="4">
    <source>
        <dbReference type="ARBA" id="ARBA00022801"/>
    </source>
</evidence>
<dbReference type="EMBL" id="GL377645">
    <property type="protein sequence ID" value="EFJ11622.1"/>
    <property type="molecule type" value="Genomic_DNA"/>
</dbReference>
<dbReference type="GO" id="GO:0046872">
    <property type="term" value="F:metal ion binding"/>
    <property type="evidence" value="ECO:0007669"/>
    <property type="project" value="UniProtKB-KW"/>
</dbReference>
<dbReference type="Pfam" id="PF09768">
    <property type="entry name" value="Peptidase_M76"/>
    <property type="match status" value="1"/>
</dbReference>
<feature type="non-terminal residue" evidence="7">
    <location>
        <position position="1"/>
    </location>
</feature>
<keyword evidence="5 6" id="KW-0482">Metalloprotease</keyword>
<keyword evidence="8" id="KW-1185">Reference proteome</keyword>
<dbReference type="HOGENOM" id="CLU_079125_3_0_1"/>
<keyword evidence="4 6" id="KW-0378">Hydrolase</keyword>
<name>D8SVI2_SELML</name>
<organism evidence="8">
    <name type="scientific">Selaginella moellendorffii</name>
    <name type="common">Spikemoss</name>
    <dbReference type="NCBI Taxonomy" id="88036"/>
    <lineage>
        <taxon>Eukaryota</taxon>
        <taxon>Viridiplantae</taxon>
        <taxon>Streptophyta</taxon>
        <taxon>Embryophyta</taxon>
        <taxon>Tracheophyta</taxon>
        <taxon>Lycopodiopsida</taxon>
        <taxon>Selaginellales</taxon>
        <taxon>Selaginellaceae</taxon>
        <taxon>Selaginella</taxon>
    </lineage>
</organism>
<reference evidence="7 8" key="1">
    <citation type="journal article" date="2011" name="Science">
        <title>The Selaginella genome identifies genetic changes associated with the evolution of vascular plants.</title>
        <authorList>
            <person name="Banks J.A."/>
            <person name="Nishiyama T."/>
            <person name="Hasebe M."/>
            <person name="Bowman J.L."/>
            <person name="Gribskov M."/>
            <person name="dePamphilis C."/>
            <person name="Albert V.A."/>
            <person name="Aono N."/>
            <person name="Aoyama T."/>
            <person name="Ambrose B.A."/>
            <person name="Ashton N.W."/>
            <person name="Axtell M.J."/>
            <person name="Barker E."/>
            <person name="Barker M.S."/>
            <person name="Bennetzen J.L."/>
            <person name="Bonawitz N.D."/>
            <person name="Chapple C."/>
            <person name="Cheng C."/>
            <person name="Correa L.G."/>
            <person name="Dacre M."/>
            <person name="DeBarry J."/>
            <person name="Dreyer I."/>
            <person name="Elias M."/>
            <person name="Engstrom E.M."/>
            <person name="Estelle M."/>
            <person name="Feng L."/>
            <person name="Finet C."/>
            <person name="Floyd S.K."/>
            <person name="Frommer W.B."/>
            <person name="Fujita T."/>
            <person name="Gramzow L."/>
            <person name="Gutensohn M."/>
            <person name="Harholt J."/>
            <person name="Hattori M."/>
            <person name="Heyl A."/>
            <person name="Hirai T."/>
            <person name="Hiwatashi Y."/>
            <person name="Ishikawa M."/>
            <person name="Iwata M."/>
            <person name="Karol K.G."/>
            <person name="Koehler B."/>
            <person name="Kolukisaoglu U."/>
            <person name="Kubo M."/>
            <person name="Kurata T."/>
            <person name="Lalonde S."/>
            <person name="Li K."/>
            <person name="Li Y."/>
            <person name="Litt A."/>
            <person name="Lyons E."/>
            <person name="Manning G."/>
            <person name="Maruyama T."/>
            <person name="Michael T.P."/>
            <person name="Mikami K."/>
            <person name="Miyazaki S."/>
            <person name="Morinaga S."/>
            <person name="Murata T."/>
            <person name="Mueller-Roeber B."/>
            <person name="Nelson D.R."/>
            <person name="Obara M."/>
            <person name="Oguri Y."/>
            <person name="Olmstead R.G."/>
            <person name="Onodera N."/>
            <person name="Petersen B.L."/>
            <person name="Pils B."/>
            <person name="Prigge M."/>
            <person name="Rensing S.A."/>
            <person name="Riano-Pachon D.M."/>
            <person name="Roberts A.W."/>
            <person name="Sato Y."/>
            <person name="Scheller H.V."/>
            <person name="Schulz B."/>
            <person name="Schulz C."/>
            <person name="Shakirov E.V."/>
            <person name="Shibagaki N."/>
            <person name="Shinohara N."/>
            <person name="Shippen D.E."/>
            <person name="Soerensen I."/>
            <person name="Sotooka R."/>
            <person name="Sugimoto N."/>
            <person name="Sugita M."/>
            <person name="Sumikawa N."/>
            <person name="Tanurdzic M."/>
            <person name="Theissen G."/>
            <person name="Ulvskov P."/>
            <person name="Wakazuki S."/>
            <person name="Weng J.K."/>
            <person name="Willats W.W."/>
            <person name="Wipf D."/>
            <person name="Wolf P.G."/>
            <person name="Yang L."/>
            <person name="Zimmer A.D."/>
            <person name="Zhu Q."/>
            <person name="Mitros T."/>
            <person name="Hellsten U."/>
            <person name="Loque D."/>
            <person name="Otillar R."/>
            <person name="Salamov A."/>
            <person name="Schmutz J."/>
            <person name="Shapiro H."/>
            <person name="Lindquist E."/>
            <person name="Lucas S."/>
            <person name="Rokhsar D."/>
            <person name="Grigoriev I.V."/>
        </authorList>
    </citation>
    <scope>NUCLEOTIDE SEQUENCE [LARGE SCALE GENOMIC DNA]</scope>
</reference>
<dbReference type="FunCoup" id="D8SVI2">
    <property type="interactions" value="4331"/>
</dbReference>
<proteinExistence type="inferred from homology"/>
<dbReference type="PANTHER" id="PTHR21711">
    <property type="entry name" value="MITOCHONDRIAL INNER MEMBRANE PROTEASE"/>
    <property type="match status" value="1"/>
</dbReference>
<evidence type="ECO:0000313" key="7">
    <source>
        <dbReference type="EMBL" id="EFJ11622.1"/>
    </source>
</evidence>
<dbReference type="KEGG" id="smo:SELMODRAFT_125887"/>
<dbReference type="GO" id="GO:0033615">
    <property type="term" value="P:mitochondrial proton-transporting ATP synthase complex assembly"/>
    <property type="evidence" value="ECO:0000318"/>
    <property type="project" value="GO_Central"/>
</dbReference>
<gene>
    <name evidence="7" type="ORF">SELMODRAFT_125887</name>
</gene>
<evidence type="ECO:0000256" key="6">
    <source>
        <dbReference type="RuleBase" id="RU364057"/>
    </source>
</evidence>
<dbReference type="STRING" id="88036.D8SVI2"/>